<dbReference type="InterPro" id="IPR000014">
    <property type="entry name" value="PAS"/>
</dbReference>
<comment type="catalytic activity">
    <reaction evidence="1">
        <text>ATP + protein L-histidine = ADP + protein N-phospho-L-histidine.</text>
        <dbReference type="EC" id="2.7.13.3"/>
    </reaction>
</comment>
<accession>A0ABU3GNL6</accession>
<feature type="domain" description="PAC" evidence="15">
    <location>
        <begin position="91"/>
        <end position="143"/>
    </location>
</feature>
<feature type="domain" description="Histidine kinase" evidence="13">
    <location>
        <begin position="293"/>
        <end position="508"/>
    </location>
</feature>
<keyword evidence="8" id="KW-0418">Kinase</keyword>
<evidence type="ECO:0000256" key="12">
    <source>
        <dbReference type="ARBA" id="ARBA00023136"/>
    </source>
</evidence>
<dbReference type="SMART" id="SM00387">
    <property type="entry name" value="HATPase_c"/>
    <property type="match status" value="1"/>
</dbReference>
<dbReference type="CDD" id="cd00075">
    <property type="entry name" value="HATPase"/>
    <property type="match status" value="1"/>
</dbReference>
<dbReference type="InterPro" id="IPR001610">
    <property type="entry name" value="PAC"/>
</dbReference>
<keyword evidence="6" id="KW-0812">Transmembrane</keyword>
<dbReference type="RefSeq" id="WP_311947238.1">
    <property type="nucleotide sequence ID" value="NZ_JAVLVU010000001.1"/>
</dbReference>
<dbReference type="InterPro" id="IPR003661">
    <property type="entry name" value="HisK_dim/P_dom"/>
</dbReference>
<proteinExistence type="predicted"/>
<dbReference type="EC" id="2.7.13.3" evidence="3"/>
<evidence type="ECO:0000256" key="4">
    <source>
        <dbReference type="ARBA" id="ARBA00022553"/>
    </source>
</evidence>
<comment type="subcellular location">
    <subcellularLocation>
        <location evidence="2">Membrane</location>
        <topology evidence="2">Multi-pass membrane protein</topology>
    </subcellularLocation>
</comment>
<dbReference type="CDD" id="cd00130">
    <property type="entry name" value="PAS"/>
    <property type="match status" value="2"/>
</dbReference>
<dbReference type="InterPro" id="IPR003594">
    <property type="entry name" value="HATPase_dom"/>
</dbReference>
<dbReference type="PANTHER" id="PTHR42878:SF7">
    <property type="entry name" value="SENSOR HISTIDINE KINASE GLRK"/>
    <property type="match status" value="1"/>
</dbReference>
<dbReference type="InterPro" id="IPR000700">
    <property type="entry name" value="PAS-assoc_C"/>
</dbReference>
<evidence type="ECO:0000256" key="5">
    <source>
        <dbReference type="ARBA" id="ARBA00022679"/>
    </source>
</evidence>
<dbReference type="CDD" id="cd00082">
    <property type="entry name" value="HisKA"/>
    <property type="match status" value="1"/>
</dbReference>
<evidence type="ECO:0000313" key="16">
    <source>
        <dbReference type="EMBL" id="MDT3401373.1"/>
    </source>
</evidence>
<dbReference type="SUPFAM" id="SSF47384">
    <property type="entry name" value="Homodimeric domain of signal transducing histidine kinase"/>
    <property type="match status" value="1"/>
</dbReference>
<feature type="domain" description="PAS" evidence="14">
    <location>
        <begin position="15"/>
        <end position="88"/>
    </location>
</feature>
<evidence type="ECO:0000256" key="3">
    <source>
        <dbReference type="ARBA" id="ARBA00012438"/>
    </source>
</evidence>
<dbReference type="SMART" id="SM00091">
    <property type="entry name" value="PAS"/>
    <property type="match status" value="2"/>
</dbReference>
<dbReference type="PROSITE" id="PS50112">
    <property type="entry name" value="PAS"/>
    <property type="match status" value="2"/>
</dbReference>
<keyword evidence="9" id="KW-0067">ATP-binding</keyword>
<keyword evidence="10" id="KW-1133">Transmembrane helix</keyword>
<organism evidence="16 17">
    <name type="scientific">Mucilaginibacter terrae</name>
    <dbReference type="NCBI Taxonomy" id="1955052"/>
    <lineage>
        <taxon>Bacteria</taxon>
        <taxon>Pseudomonadati</taxon>
        <taxon>Bacteroidota</taxon>
        <taxon>Sphingobacteriia</taxon>
        <taxon>Sphingobacteriales</taxon>
        <taxon>Sphingobacteriaceae</taxon>
        <taxon>Mucilaginibacter</taxon>
    </lineage>
</organism>
<keyword evidence="4" id="KW-0597">Phosphoprotein</keyword>
<evidence type="ECO:0000256" key="11">
    <source>
        <dbReference type="ARBA" id="ARBA00023012"/>
    </source>
</evidence>
<dbReference type="Pfam" id="PF00512">
    <property type="entry name" value="HisKA"/>
    <property type="match status" value="1"/>
</dbReference>
<feature type="domain" description="PAS" evidence="14">
    <location>
        <begin position="162"/>
        <end position="210"/>
    </location>
</feature>
<evidence type="ECO:0000256" key="6">
    <source>
        <dbReference type="ARBA" id="ARBA00022692"/>
    </source>
</evidence>
<dbReference type="SMART" id="SM00388">
    <property type="entry name" value="HisKA"/>
    <property type="match status" value="1"/>
</dbReference>
<keyword evidence="5" id="KW-0808">Transferase</keyword>
<dbReference type="InterPro" id="IPR004358">
    <property type="entry name" value="Sig_transdc_His_kin-like_C"/>
</dbReference>
<keyword evidence="7" id="KW-0547">Nucleotide-binding</keyword>
<evidence type="ECO:0000256" key="10">
    <source>
        <dbReference type="ARBA" id="ARBA00022989"/>
    </source>
</evidence>
<dbReference type="Pfam" id="PF13426">
    <property type="entry name" value="PAS_9"/>
    <property type="match status" value="1"/>
</dbReference>
<keyword evidence="11" id="KW-0902">Two-component regulatory system</keyword>
<evidence type="ECO:0000259" key="14">
    <source>
        <dbReference type="PROSITE" id="PS50112"/>
    </source>
</evidence>
<dbReference type="Pfam" id="PF00989">
    <property type="entry name" value="PAS"/>
    <property type="match status" value="1"/>
</dbReference>
<protein>
    <recommendedName>
        <fullName evidence="3">histidine kinase</fullName>
        <ecNumber evidence="3">2.7.13.3</ecNumber>
    </recommendedName>
</protein>
<dbReference type="EMBL" id="JAVLVU010000001">
    <property type="protein sequence ID" value="MDT3401373.1"/>
    <property type="molecule type" value="Genomic_DNA"/>
</dbReference>
<evidence type="ECO:0000256" key="2">
    <source>
        <dbReference type="ARBA" id="ARBA00004141"/>
    </source>
</evidence>
<dbReference type="InterPro" id="IPR035965">
    <property type="entry name" value="PAS-like_dom_sf"/>
</dbReference>
<sequence>MDAFLDQFPNIEHADFRIFAAAVSASSNGVVITDNLQPDQPIIYCNDAFQKITGYTKDEIIGRNCRFLQGRDRTQEGRETLRQAIIKGEHSKVELRNYKKNGQMIWNELMISPVRDKEGNITHFIGIQNDITARKDAESALADEKANLEERVSERTLDLQESEAYLASIIETIRESLVVLDDNLKVLGVNEHFCKFFQVSNRDIIDKDLLSFGNGQWDIPELKNLLINVLPHNNPFEDFELEIEFPNIGRKLLVLNARQIVLKGKYQSRILLAIEDITERREVEQRKEDFISIASHEMKTPLTSIKGNIQLLERMAQKKNDTDYFNGFATATKSIGRLERLINDLLDVSKIQSGKVEFHYTSFNFDELVEDAVKGVQVTTKTHQLNIASKCHTFVNADFGRLEQVLINLLSNAVKYSPAANEVMIYVGKTGEYIKVSITDKGIGINADDQKKIFERFYRAEHTTEKFPGVGVGLYVSNQIVKEHKGTLWVESDEGKGSVFNFTIPINKPL</sequence>
<dbReference type="InterPro" id="IPR036097">
    <property type="entry name" value="HisK_dim/P_sf"/>
</dbReference>
<dbReference type="Pfam" id="PF02518">
    <property type="entry name" value="HATPase_c"/>
    <property type="match status" value="1"/>
</dbReference>
<dbReference type="Gene3D" id="1.10.287.130">
    <property type="match status" value="1"/>
</dbReference>
<dbReference type="InterPro" id="IPR005467">
    <property type="entry name" value="His_kinase_dom"/>
</dbReference>
<reference evidence="17" key="1">
    <citation type="submission" date="2023-07" db="EMBL/GenBank/DDBJ databases">
        <title>Functional and genomic diversity of the sorghum phyllosphere microbiome.</title>
        <authorList>
            <person name="Shade A."/>
        </authorList>
    </citation>
    <scope>NUCLEOTIDE SEQUENCE [LARGE SCALE GENOMIC DNA]</scope>
    <source>
        <strain evidence="17">SORGH_AS_0422</strain>
    </source>
</reference>
<dbReference type="InterPro" id="IPR050351">
    <property type="entry name" value="BphY/WalK/GraS-like"/>
</dbReference>
<evidence type="ECO:0000256" key="1">
    <source>
        <dbReference type="ARBA" id="ARBA00000085"/>
    </source>
</evidence>
<name>A0ABU3GNL6_9SPHI</name>
<dbReference type="PRINTS" id="PR00344">
    <property type="entry name" value="BCTRLSENSOR"/>
</dbReference>
<dbReference type="PROSITE" id="PS50109">
    <property type="entry name" value="HIS_KIN"/>
    <property type="match status" value="1"/>
</dbReference>
<dbReference type="SUPFAM" id="SSF55785">
    <property type="entry name" value="PYP-like sensor domain (PAS domain)"/>
    <property type="match status" value="2"/>
</dbReference>
<evidence type="ECO:0000259" key="13">
    <source>
        <dbReference type="PROSITE" id="PS50109"/>
    </source>
</evidence>
<dbReference type="SMART" id="SM00086">
    <property type="entry name" value="PAC"/>
    <property type="match status" value="2"/>
</dbReference>
<dbReference type="InterPro" id="IPR036890">
    <property type="entry name" value="HATPase_C_sf"/>
</dbReference>
<evidence type="ECO:0000256" key="8">
    <source>
        <dbReference type="ARBA" id="ARBA00022777"/>
    </source>
</evidence>
<evidence type="ECO:0000256" key="9">
    <source>
        <dbReference type="ARBA" id="ARBA00022840"/>
    </source>
</evidence>
<evidence type="ECO:0000256" key="7">
    <source>
        <dbReference type="ARBA" id="ARBA00022741"/>
    </source>
</evidence>
<dbReference type="NCBIfam" id="TIGR00229">
    <property type="entry name" value="sensory_box"/>
    <property type="match status" value="2"/>
</dbReference>
<dbReference type="SUPFAM" id="SSF55874">
    <property type="entry name" value="ATPase domain of HSP90 chaperone/DNA topoisomerase II/histidine kinase"/>
    <property type="match status" value="1"/>
</dbReference>
<comment type="caution">
    <text evidence="16">The sequence shown here is derived from an EMBL/GenBank/DDBJ whole genome shotgun (WGS) entry which is preliminary data.</text>
</comment>
<dbReference type="PANTHER" id="PTHR42878">
    <property type="entry name" value="TWO-COMPONENT HISTIDINE KINASE"/>
    <property type="match status" value="1"/>
</dbReference>
<evidence type="ECO:0000259" key="15">
    <source>
        <dbReference type="PROSITE" id="PS50113"/>
    </source>
</evidence>
<gene>
    <name evidence="16" type="ORF">QE417_000445</name>
</gene>
<dbReference type="Proteomes" id="UP001258315">
    <property type="component" value="Unassembled WGS sequence"/>
</dbReference>
<dbReference type="InterPro" id="IPR013767">
    <property type="entry name" value="PAS_fold"/>
</dbReference>
<evidence type="ECO:0000313" key="17">
    <source>
        <dbReference type="Proteomes" id="UP001258315"/>
    </source>
</evidence>
<dbReference type="PROSITE" id="PS50113">
    <property type="entry name" value="PAC"/>
    <property type="match status" value="1"/>
</dbReference>
<dbReference type="Gene3D" id="3.30.450.20">
    <property type="entry name" value="PAS domain"/>
    <property type="match status" value="2"/>
</dbReference>
<keyword evidence="12" id="KW-0472">Membrane</keyword>
<keyword evidence="17" id="KW-1185">Reference proteome</keyword>
<dbReference type="Gene3D" id="3.30.565.10">
    <property type="entry name" value="Histidine kinase-like ATPase, C-terminal domain"/>
    <property type="match status" value="1"/>
</dbReference>